<evidence type="ECO:0000313" key="1">
    <source>
        <dbReference type="EMBL" id="DAF47439.1"/>
    </source>
</evidence>
<name>A0A8S5S9T0_9VIRU</name>
<reference evidence="1" key="1">
    <citation type="journal article" date="2021" name="Proc. Natl. Acad. Sci. U.S.A.">
        <title>A Catalog of Tens of Thousands of Viruses from Human Metagenomes Reveals Hidden Associations with Chronic Diseases.</title>
        <authorList>
            <person name="Tisza M.J."/>
            <person name="Buck C.B."/>
        </authorList>
    </citation>
    <scope>NUCLEOTIDE SEQUENCE</scope>
    <source>
        <strain evidence="1">CtGns7</strain>
    </source>
</reference>
<sequence>MIDYKRYVILLGFDNTIKSSKEVFPFLMSGTDLNNALRHFLDLECGIPFHKTDNLTTYELISKIPQMVLSIYELKLDNMIYFGDNKEELTNKDETKSIKDVKPTPVLKQYKHGKIVVSSLELKDENGNTILNL</sequence>
<dbReference type="EMBL" id="BK032555">
    <property type="protein sequence ID" value="DAF47439.1"/>
    <property type="molecule type" value="Genomic_DNA"/>
</dbReference>
<organism evidence="1">
    <name type="scientific">Phage sp. ctGns7</name>
    <dbReference type="NCBI Taxonomy" id="2828003"/>
    <lineage>
        <taxon>Viruses</taxon>
    </lineage>
</organism>
<proteinExistence type="predicted"/>
<protein>
    <submittedName>
        <fullName evidence="1">Uncharacterized protein</fullName>
    </submittedName>
</protein>
<accession>A0A8S5S9T0</accession>